<dbReference type="Proteomes" id="UP000295260">
    <property type="component" value="Unassembled WGS sequence"/>
</dbReference>
<dbReference type="SUPFAM" id="SSF53756">
    <property type="entry name" value="UDP-Glycosyltransferase/glycogen phosphorylase"/>
    <property type="match status" value="1"/>
</dbReference>
<dbReference type="GO" id="GO:0004553">
    <property type="term" value="F:hydrolase activity, hydrolyzing O-glycosyl compounds"/>
    <property type="evidence" value="ECO:0007669"/>
    <property type="project" value="InterPro"/>
</dbReference>
<keyword evidence="3" id="KW-1185">Reference proteome</keyword>
<evidence type="ECO:0000313" key="2">
    <source>
        <dbReference type="EMBL" id="TDP59219.1"/>
    </source>
</evidence>
<evidence type="ECO:0000313" key="3">
    <source>
        <dbReference type="Proteomes" id="UP000295260"/>
    </source>
</evidence>
<gene>
    <name evidence="2" type="ORF">BC748_1462</name>
</gene>
<dbReference type="InterPro" id="IPR020004">
    <property type="entry name" value="UDP-GlcNAc_Epase"/>
</dbReference>
<dbReference type="AlphaFoldDB" id="A0A4R6QCV9"/>
<dbReference type="CDD" id="cd03786">
    <property type="entry name" value="GTB_UDP-GlcNAc_2-Epimerase"/>
    <property type="match status" value="1"/>
</dbReference>
<organism evidence="2 3">
    <name type="scientific">Flavobacterium dankookense</name>
    <dbReference type="NCBI Taxonomy" id="706186"/>
    <lineage>
        <taxon>Bacteria</taxon>
        <taxon>Pseudomonadati</taxon>
        <taxon>Bacteroidota</taxon>
        <taxon>Flavobacteriia</taxon>
        <taxon>Flavobacteriales</taxon>
        <taxon>Flavobacteriaceae</taxon>
        <taxon>Flavobacterium</taxon>
    </lineage>
</organism>
<dbReference type="Pfam" id="PF02350">
    <property type="entry name" value="Epimerase_2"/>
    <property type="match status" value="1"/>
</dbReference>
<evidence type="ECO:0000259" key="1">
    <source>
        <dbReference type="Pfam" id="PF02350"/>
    </source>
</evidence>
<sequence length="386" mass="42769">MSEKRKIAVVITARPSYSRVKTVLSAIKKHPELELQLIVAASALLDRYGSAVNYIEKDGFEVAAKVFNVLEGENLTAAAKTTGIGILELSTVFDNLKPDIVVTVADRFETMATAISASYMNIPLAHIQGGEVTGNIDEKVRHSITKLADYHFVASENAKVRVIQLGENPNMVFNTGCPSIDIAEEVAKNTQLTFNPYEKYGGVGSQPDLKNGYIVVMQHPVTNEYQDSRKHIESTLRAIQKINRPTLWFWPNVDAGADGTSSGIRSFREKYKMENVHFFKNMEGDDFLNLLNHSLCLIGNSSVGIRECAYLGVPTINIGSRQNRRDRGSNVVDVSYSEEEIINAIEYSITNSKREKSTVYGGGNAGEKIAELLKDLPLQFHKTITY</sequence>
<comment type="caution">
    <text evidence="2">The sequence shown here is derived from an EMBL/GenBank/DDBJ whole genome shotgun (WGS) entry which is preliminary data.</text>
</comment>
<dbReference type="Gene3D" id="3.40.50.2000">
    <property type="entry name" value="Glycogen Phosphorylase B"/>
    <property type="match status" value="2"/>
</dbReference>
<name>A0A4R6QCV9_9FLAO</name>
<protein>
    <submittedName>
        <fullName evidence="2">UDP-N-acetylglucosamine 2-epimerase/UDP-hydrolysing UDP-N-acetyl-D-glucosamine 2-epimerase,TIGR03568</fullName>
    </submittedName>
</protein>
<reference evidence="2 3" key="1">
    <citation type="submission" date="2019-03" db="EMBL/GenBank/DDBJ databases">
        <title>Genomic Encyclopedia of Archaeal and Bacterial Type Strains, Phase II (KMG-II): from individual species to whole genera.</title>
        <authorList>
            <person name="Goeker M."/>
        </authorList>
    </citation>
    <scope>NUCLEOTIDE SEQUENCE [LARGE SCALE GENOMIC DNA]</scope>
    <source>
        <strain evidence="2 3">DSM 25687</strain>
    </source>
</reference>
<dbReference type="RefSeq" id="WP_133532761.1">
    <property type="nucleotide sequence ID" value="NZ_SNXR01000013.1"/>
</dbReference>
<proteinExistence type="predicted"/>
<dbReference type="PANTHER" id="PTHR43174:SF3">
    <property type="entry name" value="UDP-N-ACETYLGLUCOSAMINE 2-EPIMERASE"/>
    <property type="match status" value="1"/>
</dbReference>
<dbReference type="InterPro" id="IPR029767">
    <property type="entry name" value="WecB-like"/>
</dbReference>
<dbReference type="EMBL" id="SNXR01000013">
    <property type="protein sequence ID" value="TDP59219.1"/>
    <property type="molecule type" value="Genomic_DNA"/>
</dbReference>
<feature type="domain" description="UDP-N-acetylglucosamine 2-epimerase" evidence="1">
    <location>
        <begin position="26"/>
        <end position="374"/>
    </location>
</feature>
<dbReference type="OrthoDB" id="9803238at2"/>
<dbReference type="PANTHER" id="PTHR43174">
    <property type="entry name" value="UDP-N-ACETYLGLUCOSAMINE 2-EPIMERASE"/>
    <property type="match status" value="1"/>
</dbReference>
<accession>A0A4R6QCV9</accession>
<dbReference type="InterPro" id="IPR003331">
    <property type="entry name" value="UDP_GlcNAc_Epimerase_2_dom"/>
</dbReference>
<dbReference type="NCBIfam" id="TIGR03568">
    <property type="entry name" value="NeuC_NnaA"/>
    <property type="match status" value="1"/>
</dbReference>
<dbReference type="GO" id="GO:0006047">
    <property type="term" value="P:UDP-N-acetylglucosamine metabolic process"/>
    <property type="evidence" value="ECO:0007669"/>
    <property type="project" value="InterPro"/>
</dbReference>